<organism evidence="2 3">
    <name type="scientific">Adineta steineri</name>
    <dbReference type="NCBI Taxonomy" id="433720"/>
    <lineage>
        <taxon>Eukaryota</taxon>
        <taxon>Metazoa</taxon>
        <taxon>Spiralia</taxon>
        <taxon>Gnathifera</taxon>
        <taxon>Rotifera</taxon>
        <taxon>Eurotatoria</taxon>
        <taxon>Bdelloidea</taxon>
        <taxon>Adinetida</taxon>
        <taxon>Adinetidae</taxon>
        <taxon>Adineta</taxon>
    </lineage>
</organism>
<evidence type="ECO:0000313" key="2">
    <source>
        <dbReference type="EMBL" id="CAF4204825.1"/>
    </source>
</evidence>
<evidence type="ECO:0000313" key="3">
    <source>
        <dbReference type="Proteomes" id="UP000663868"/>
    </source>
</evidence>
<keyword evidence="1" id="KW-0812">Transmembrane</keyword>
<reference evidence="2" key="1">
    <citation type="submission" date="2021-02" db="EMBL/GenBank/DDBJ databases">
        <authorList>
            <person name="Nowell W R."/>
        </authorList>
    </citation>
    <scope>NUCLEOTIDE SEQUENCE</scope>
</reference>
<comment type="caution">
    <text evidence="2">The sequence shown here is derived from an EMBL/GenBank/DDBJ whole genome shotgun (WGS) entry which is preliminary data.</text>
</comment>
<dbReference type="Proteomes" id="UP000663868">
    <property type="component" value="Unassembled WGS sequence"/>
</dbReference>
<accession>A0A820C996</accession>
<feature type="non-terminal residue" evidence="2">
    <location>
        <position position="1"/>
    </location>
</feature>
<sequence>ITSTVHNRTHVPNGKRELKIMQNMSAQSTIISCGGILYLILVIWLATQQHPPPPESFYLLALNLISIFTAIMMIALFLMNKPVKKIVSDYIFQLCKVKIETATNRTQTA</sequence>
<keyword evidence="1" id="KW-1133">Transmembrane helix</keyword>
<evidence type="ECO:0000256" key="1">
    <source>
        <dbReference type="SAM" id="Phobius"/>
    </source>
</evidence>
<keyword evidence="1" id="KW-0472">Membrane</keyword>
<feature type="transmembrane region" description="Helical" evidence="1">
    <location>
        <begin position="57"/>
        <end position="78"/>
    </location>
</feature>
<proteinExistence type="predicted"/>
<feature type="transmembrane region" description="Helical" evidence="1">
    <location>
        <begin position="25"/>
        <end position="45"/>
    </location>
</feature>
<gene>
    <name evidence="2" type="ORF">KXQ929_LOCUS40308</name>
</gene>
<protein>
    <submittedName>
        <fullName evidence="2">Uncharacterized protein</fullName>
    </submittedName>
</protein>
<name>A0A820C996_9BILA</name>
<dbReference type="AlphaFoldDB" id="A0A820C996"/>
<dbReference type="EMBL" id="CAJOBB010008271">
    <property type="protein sequence ID" value="CAF4204825.1"/>
    <property type="molecule type" value="Genomic_DNA"/>
</dbReference>